<reference evidence="4" key="1">
    <citation type="submission" date="2025-08" db="UniProtKB">
        <authorList>
            <consortium name="RefSeq"/>
        </authorList>
    </citation>
    <scope>IDENTIFICATION</scope>
</reference>
<dbReference type="PANTHER" id="PTHR24073">
    <property type="entry name" value="DRAB5-RELATED"/>
    <property type="match status" value="1"/>
</dbReference>
<name>A0AAJ7C1T8_CEPCN</name>
<keyword evidence="1" id="KW-0547">Nucleotide-binding</keyword>
<dbReference type="Gene3D" id="3.40.50.300">
    <property type="entry name" value="P-loop containing nucleotide triphosphate hydrolases"/>
    <property type="match status" value="1"/>
</dbReference>
<protein>
    <submittedName>
        <fullName evidence="4">Intraflagellar transport protein 22 homolog</fullName>
    </submittedName>
</protein>
<accession>A0AAJ7C1T8</accession>
<keyword evidence="2" id="KW-0342">GTP-binding</keyword>
<sequence length="191" mass="21764">MQLKLVIVGPLGAGKTTISNFLADATEVTSEYRPTQGVRILEFDVDGISVRNRNVKADIELWDCSGDHQFENCWPAMRKDIHGVIFVYNSKSREYTRELEQFYDYFVNQTRLGAKSCVVFYFDPDQNSLDAPKKISATFARVSQVSCNVEEGGNKLKTDFQAFLGTLISNMQEYTDQEENNIMKDNILFAK</sequence>
<evidence type="ECO:0000256" key="2">
    <source>
        <dbReference type="ARBA" id="ARBA00023134"/>
    </source>
</evidence>
<organism evidence="3 4">
    <name type="scientific">Cephus cinctus</name>
    <name type="common">Wheat stem sawfly</name>
    <dbReference type="NCBI Taxonomy" id="211228"/>
    <lineage>
        <taxon>Eukaryota</taxon>
        <taxon>Metazoa</taxon>
        <taxon>Ecdysozoa</taxon>
        <taxon>Arthropoda</taxon>
        <taxon>Hexapoda</taxon>
        <taxon>Insecta</taxon>
        <taxon>Pterygota</taxon>
        <taxon>Neoptera</taxon>
        <taxon>Endopterygota</taxon>
        <taxon>Hymenoptera</taxon>
        <taxon>Cephoidea</taxon>
        <taxon>Cephidae</taxon>
        <taxon>Cephus</taxon>
    </lineage>
</organism>
<dbReference type="GeneID" id="107269934"/>
<keyword evidence="3" id="KW-1185">Reference proteome</keyword>
<dbReference type="SUPFAM" id="SSF52540">
    <property type="entry name" value="P-loop containing nucleoside triphosphate hydrolases"/>
    <property type="match status" value="1"/>
</dbReference>
<dbReference type="RefSeq" id="XP_015599878.1">
    <property type="nucleotide sequence ID" value="XM_015744392.2"/>
</dbReference>
<dbReference type="Proteomes" id="UP000694920">
    <property type="component" value="Unplaced"/>
</dbReference>
<dbReference type="KEGG" id="ccin:107269934"/>
<dbReference type="InterPro" id="IPR027417">
    <property type="entry name" value="P-loop_NTPase"/>
</dbReference>
<evidence type="ECO:0000256" key="1">
    <source>
        <dbReference type="ARBA" id="ARBA00022741"/>
    </source>
</evidence>
<proteinExistence type="predicted"/>
<dbReference type="Pfam" id="PF08477">
    <property type="entry name" value="Roc"/>
    <property type="match status" value="1"/>
</dbReference>
<evidence type="ECO:0000313" key="4">
    <source>
        <dbReference type="RefSeq" id="XP_015599878.1"/>
    </source>
</evidence>
<gene>
    <name evidence="4" type="primary">LOC107269934</name>
</gene>
<dbReference type="GO" id="GO:0005525">
    <property type="term" value="F:GTP binding"/>
    <property type="evidence" value="ECO:0007669"/>
    <property type="project" value="UniProtKB-KW"/>
</dbReference>
<dbReference type="AlphaFoldDB" id="A0AAJ7C1T8"/>
<evidence type="ECO:0000313" key="3">
    <source>
        <dbReference type="Proteomes" id="UP000694920"/>
    </source>
</evidence>